<evidence type="ECO:0000313" key="3">
    <source>
        <dbReference type="EMBL" id="THU96810.1"/>
    </source>
</evidence>
<evidence type="ECO:0000256" key="1">
    <source>
        <dbReference type="SAM" id="MobiDB-lite"/>
    </source>
</evidence>
<sequence length="217" mass="21840">MARLAIMGVSVWIIGVLMVLNRVESRSVPVAARQDDLSVPQFVQVPRGCLDTCTPIVNTIDLCPTLACLCTPQNEAMYRGCVDCIVARKPNETVIQQGQDSVNQFASICNQNGQTIATQTVSGFTGQVGSSGLMTPLPTGSGGLPGVSLTTSVGTVSLSTATSPASGSGSLSGSGSSTAPASATSSGANGAANTLKSGFGARSGSFAVLVTVLVLLL</sequence>
<keyword evidence="4" id="KW-1185">Reference proteome</keyword>
<feature type="region of interest" description="Disordered" evidence="1">
    <location>
        <begin position="162"/>
        <end position="187"/>
    </location>
</feature>
<accession>A0A4S8M477</accession>
<evidence type="ECO:0000313" key="4">
    <source>
        <dbReference type="Proteomes" id="UP000297245"/>
    </source>
</evidence>
<evidence type="ECO:0008006" key="5">
    <source>
        <dbReference type="Google" id="ProtNLM"/>
    </source>
</evidence>
<keyword evidence="2" id="KW-0732">Signal</keyword>
<name>A0A4S8M477_DENBC</name>
<feature type="signal peptide" evidence="2">
    <location>
        <begin position="1"/>
        <end position="25"/>
    </location>
</feature>
<reference evidence="3 4" key="1">
    <citation type="journal article" date="2019" name="Nat. Ecol. Evol.">
        <title>Megaphylogeny resolves global patterns of mushroom evolution.</title>
        <authorList>
            <person name="Varga T."/>
            <person name="Krizsan K."/>
            <person name="Foldi C."/>
            <person name="Dima B."/>
            <person name="Sanchez-Garcia M."/>
            <person name="Sanchez-Ramirez S."/>
            <person name="Szollosi G.J."/>
            <person name="Szarkandi J.G."/>
            <person name="Papp V."/>
            <person name="Albert L."/>
            <person name="Andreopoulos W."/>
            <person name="Angelini C."/>
            <person name="Antonin V."/>
            <person name="Barry K.W."/>
            <person name="Bougher N.L."/>
            <person name="Buchanan P."/>
            <person name="Buyck B."/>
            <person name="Bense V."/>
            <person name="Catcheside P."/>
            <person name="Chovatia M."/>
            <person name="Cooper J."/>
            <person name="Damon W."/>
            <person name="Desjardin D."/>
            <person name="Finy P."/>
            <person name="Geml J."/>
            <person name="Haridas S."/>
            <person name="Hughes K."/>
            <person name="Justo A."/>
            <person name="Karasinski D."/>
            <person name="Kautmanova I."/>
            <person name="Kiss B."/>
            <person name="Kocsube S."/>
            <person name="Kotiranta H."/>
            <person name="LaButti K.M."/>
            <person name="Lechner B.E."/>
            <person name="Liimatainen K."/>
            <person name="Lipzen A."/>
            <person name="Lukacs Z."/>
            <person name="Mihaltcheva S."/>
            <person name="Morgado L.N."/>
            <person name="Niskanen T."/>
            <person name="Noordeloos M.E."/>
            <person name="Ohm R.A."/>
            <person name="Ortiz-Santana B."/>
            <person name="Ovrebo C."/>
            <person name="Racz N."/>
            <person name="Riley R."/>
            <person name="Savchenko A."/>
            <person name="Shiryaev A."/>
            <person name="Soop K."/>
            <person name="Spirin V."/>
            <person name="Szebenyi C."/>
            <person name="Tomsovsky M."/>
            <person name="Tulloss R.E."/>
            <person name="Uehling J."/>
            <person name="Grigoriev I.V."/>
            <person name="Vagvolgyi C."/>
            <person name="Papp T."/>
            <person name="Martin F.M."/>
            <person name="Miettinen O."/>
            <person name="Hibbett D.S."/>
            <person name="Nagy L.G."/>
        </authorList>
    </citation>
    <scope>NUCLEOTIDE SEQUENCE [LARGE SCALE GENOMIC DNA]</scope>
    <source>
        <strain evidence="3 4">CBS 962.96</strain>
    </source>
</reference>
<gene>
    <name evidence="3" type="ORF">K435DRAFT_965789</name>
</gene>
<dbReference type="AlphaFoldDB" id="A0A4S8M477"/>
<proteinExistence type="predicted"/>
<protein>
    <recommendedName>
        <fullName evidence="5">Extracellular membrane protein CFEM domain-containing protein</fullName>
    </recommendedName>
</protein>
<dbReference type="OrthoDB" id="2564568at2759"/>
<organism evidence="3 4">
    <name type="scientific">Dendrothele bispora (strain CBS 962.96)</name>
    <dbReference type="NCBI Taxonomy" id="1314807"/>
    <lineage>
        <taxon>Eukaryota</taxon>
        <taxon>Fungi</taxon>
        <taxon>Dikarya</taxon>
        <taxon>Basidiomycota</taxon>
        <taxon>Agaricomycotina</taxon>
        <taxon>Agaricomycetes</taxon>
        <taxon>Agaricomycetidae</taxon>
        <taxon>Agaricales</taxon>
        <taxon>Agaricales incertae sedis</taxon>
        <taxon>Dendrothele</taxon>
    </lineage>
</organism>
<dbReference type="Proteomes" id="UP000297245">
    <property type="component" value="Unassembled WGS sequence"/>
</dbReference>
<feature type="chain" id="PRO_5020401334" description="Extracellular membrane protein CFEM domain-containing protein" evidence="2">
    <location>
        <begin position="26"/>
        <end position="217"/>
    </location>
</feature>
<dbReference type="EMBL" id="ML179168">
    <property type="protein sequence ID" value="THU96810.1"/>
    <property type="molecule type" value="Genomic_DNA"/>
</dbReference>
<evidence type="ECO:0000256" key="2">
    <source>
        <dbReference type="SAM" id="SignalP"/>
    </source>
</evidence>